<evidence type="ECO:0000313" key="3">
    <source>
        <dbReference type="Proteomes" id="UP000813462"/>
    </source>
</evidence>
<dbReference type="InterPro" id="IPR001623">
    <property type="entry name" value="DnaJ_domain"/>
</dbReference>
<dbReference type="GO" id="GO:0051082">
    <property type="term" value="F:unfolded protein binding"/>
    <property type="evidence" value="ECO:0007669"/>
    <property type="project" value="TreeGrafter"/>
</dbReference>
<evidence type="ECO:0000259" key="1">
    <source>
        <dbReference type="PROSITE" id="PS50076"/>
    </source>
</evidence>
<dbReference type="PANTHER" id="PTHR43948">
    <property type="entry name" value="DNAJ HOMOLOG SUBFAMILY B"/>
    <property type="match status" value="1"/>
</dbReference>
<dbReference type="CDD" id="cd06257">
    <property type="entry name" value="DnaJ"/>
    <property type="match status" value="1"/>
</dbReference>
<accession>A0A978UPW9</accession>
<dbReference type="InterPro" id="IPR036869">
    <property type="entry name" value="J_dom_sf"/>
</dbReference>
<dbReference type="SUPFAM" id="SSF46565">
    <property type="entry name" value="Chaperone J-domain"/>
    <property type="match status" value="1"/>
</dbReference>
<proteinExistence type="predicted"/>
<gene>
    <name evidence="2" type="ORF">FEM48_Zijuj09G0006800</name>
</gene>
<reference evidence="2" key="1">
    <citation type="journal article" date="2021" name="Front. Plant Sci.">
        <title>Chromosome-Scale Genome Assembly for Chinese Sour Jujube and Insights Into Its Genome Evolution and Domestication Signature.</title>
        <authorList>
            <person name="Shen L.-Y."/>
            <person name="Luo H."/>
            <person name="Wang X.-L."/>
            <person name="Wang X.-M."/>
            <person name="Qiu X.-J."/>
            <person name="Liu H."/>
            <person name="Zhou S.-S."/>
            <person name="Jia K.-H."/>
            <person name="Nie S."/>
            <person name="Bao Y.-T."/>
            <person name="Zhang R.-G."/>
            <person name="Yun Q.-Z."/>
            <person name="Chai Y.-H."/>
            <person name="Lu J.-Y."/>
            <person name="Li Y."/>
            <person name="Zhao S.-W."/>
            <person name="Mao J.-F."/>
            <person name="Jia S.-G."/>
            <person name="Mao Y.-M."/>
        </authorList>
    </citation>
    <scope>NUCLEOTIDE SEQUENCE</scope>
    <source>
        <strain evidence="2">AT0</strain>
        <tissue evidence="2">Leaf</tissue>
    </source>
</reference>
<dbReference type="GO" id="GO:0005737">
    <property type="term" value="C:cytoplasm"/>
    <property type="evidence" value="ECO:0007669"/>
    <property type="project" value="TreeGrafter"/>
</dbReference>
<dbReference type="PANTHER" id="PTHR43948:SF14">
    <property type="entry name" value="PROTEIN DNAJ, PUTATIVE-RELATED"/>
    <property type="match status" value="1"/>
</dbReference>
<dbReference type="GO" id="GO:0051087">
    <property type="term" value="F:protein-folding chaperone binding"/>
    <property type="evidence" value="ECO:0007669"/>
    <property type="project" value="TreeGrafter"/>
</dbReference>
<evidence type="ECO:0000313" key="2">
    <source>
        <dbReference type="EMBL" id="KAH7516919.1"/>
    </source>
</evidence>
<dbReference type="SMART" id="SM00271">
    <property type="entry name" value="DnaJ"/>
    <property type="match status" value="1"/>
</dbReference>
<dbReference type="EMBL" id="JAEACU010000009">
    <property type="protein sequence ID" value="KAH7516919.1"/>
    <property type="molecule type" value="Genomic_DNA"/>
</dbReference>
<dbReference type="Pfam" id="PF00226">
    <property type="entry name" value="DnaJ"/>
    <property type="match status" value="1"/>
</dbReference>
<dbReference type="AlphaFoldDB" id="A0A978UPW9"/>
<dbReference type="Gene3D" id="1.10.287.110">
    <property type="entry name" value="DnaJ domain"/>
    <property type="match status" value="1"/>
</dbReference>
<feature type="domain" description="J" evidence="1">
    <location>
        <begin position="5"/>
        <end position="66"/>
    </location>
</feature>
<comment type="caution">
    <text evidence="2">The sequence shown here is derived from an EMBL/GenBank/DDBJ whole genome shotgun (WGS) entry which is preliminary data.</text>
</comment>
<sequence>MRGDEARLVLGFPPNYRPTPAQVKAAYKRKVWESHPDLFPSHQKPHAESNFKLISEAYTCLLSVFYSPGTEVLLISLSMLEEFIQESRVLNDCMPADSGNSYLKHLSQVHSKRHNSQSHKRWNDLMYVSFSLQLIDSKLGRKPDDWISFDSFMMESVLDDCVVEIEKQAWWKMSGKGEDSASGLIESKKGNTLLIILFFLDPRPWVLKVLPEEIRNS</sequence>
<dbReference type="GO" id="GO:0044183">
    <property type="term" value="F:protein folding chaperone"/>
    <property type="evidence" value="ECO:0007669"/>
    <property type="project" value="TreeGrafter"/>
</dbReference>
<name>A0A978UPW9_ZIZJJ</name>
<dbReference type="PROSITE" id="PS50076">
    <property type="entry name" value="DNAJ_2"/>
    <property type="match status" value="1"/>
</dbReference>
<dbReference type="GO" id="GO:0005634">
    <property type="term" value="C:nucleus"/>
    <property type="evidence" value="ECO:0007669"/>
    <property type="project" value="TreeGrafter"/>
</dbReference>
<organism evidence="2 3">
    <name type="scientific">Ziziphus jujuba var. spinosa</name>
    <dbReference type="NCBI Taxonomy" id="714518"/>
    <lineage>
        <taxon>Eukaryota</taxon>
        <taxon>Viridiplantae</taxon>
        <taxon>Streptophyta</taxon>
        <taxon>Embryophyta</taxon>
        <taxon>Tracheophyta</taxon>
        <taxon>Spermatophyta</taxon>
        <taxon>Magnoliopsida</taxon>
        <taxon>eudicotyledons</taxon>
        <taxon>Gunneridae</taxon>
        <taxon>Pentapetalae</taxon>
        <taxon>rosids</taxon>
        <taxon>fabids</taxon>
        <taxon>Rosales</taxon>
        <taxon>Rhamnaceae</taxon>
        <taxon>Paliureae</taxon>
        <taxon>Ziziphus</taxon>
    </lineage>
</organism>
<dbReference type="Proteomes" id="UP000813462">
    <property type="component" value="Unassembled WGS sequence"/>
</dbReference>
<protein>
    <recommendedName>
        <fullName evidence="1">J domain-containing protein</fullName>
    </recommendedName>
</protein>